<accession>A0A841RGZ0</accession>
<protein>
    <submittedName>
        <fullName evidence="1">Uncharacterized protein</fullName>
    </submittedName>
</protein>
<reference evidence="1 2" key="1">
    <citation type="submission" date="2020-08" db="EMBL/GenBank/DDBJ databases">
        <title>Genomic Encyclopedia of Type Strains, Phase IV (KMG-IV): sequencing the most valuable type-strain genomes for metagenomic binning, comparative biology and taxonomic classification.</title>
        <authorList>
            <person name="Goeker M."/>
        </authorList>
    </citation>
    <scope>NUCLEOTIDE SEQUENCE [LARGE SCALE GENOMIC DNA]</scope>
    <source>
        <strain evidence="1 2">DSM 2461</strain>
    </source>
</reference>
<dbReference type="NCBIfam" id="TIGR04096">
    <property type="entry name" value="dnd_rel_methyl"/>
    <property type="match status" value="1"/>
</dbReference>
<name>A0A841RGZ0_9SPIO</name>
<gene>
    <name evidence="1" type="ORF">HNR50_003737</name>
</gene>
<comment type="caution">
    <text evidence="1">The sequence shown here is derived from an EMBL/GenBank/DDBJ whole genome shotgun (WGS) entry which is preliminary data.</text>
</comment>
<organism evidence="1 2">
    <name type="scientific">Spirochaeta isovalerica</name>
    <dbReference type="NCBI Taxonomy" id="150"/>
    <lineage>
        <taxon>Bacteria</taxon>
        <taxon>Pseudomonadati</taxon>
        <taxon>Spirochaetota</taxon>
        <taxon>Spirochaetia</taxon>
        <taxon>Spirochaetales</taxon>
        <taxon>Spirochaetaceae</taxon>
        <taxon>Spirochaeta</taxon>
    </lineage>
</organism>
<dbReference type="RefSeq" id="WP_184748285.1">
    <property type="nucleotide sequence ID" value="NZ_JACHGJ010000009.1"/>
</dbReference>
<dbReference type="EMBL" id="JACHGJ010000009">
    <property type="protein sequence ID" value="MBB6482049.1"/>
    <property type="molecule type" value="Genomic_DNA"/>
</dbReference>
<evidence type="ECO:0000313" key="1">
    <source>
        <dbReference type="EMBL" id="MBB6482049.1"/>
    </source>
</evidence>
<sequence length="334" mass="38577">MNKKDFLLEYKLMKSTDTYIEFDGVDHSEDGSYDFASMSIDSLDLRDHPEEVLKAAEKRWSQTRKLLLVYTTEIKSTGLNKILFNTLNTSAVPAAPGLFFFFKDSDLAEIFQFNIHCGDKDETKEDVLVYLALARIKNESVLSSMPQILKDKVTGHLGNNIRAIAESRKLLAVMGQPGKVKELCEKTEMGMQDDEALWIHTSLIKELDPALRVYIGCSAFFYGDPASADIIKIHKKSSKITYYLYDDFENKLLPEMHDRIKVDLSRQKMDHFDHRSHRKPEVVYFKERFVSPHNSRYGEWKDFSNHLLEKGYEPDGIHIEQNRSLKEILNSFCA</sequence>
<proteinExistence type="predicted"/>
<evidence type="ECO:0000313" key="2">
    <source>
        <dbReference type="Proteomes" id="UP000587760"/>
    </source>
</evidence>
<keyword evidence="2" id="KW-1185">Reference proteome</keyword>
<dbReference type="InterPro" id="IPR024019">
    <property type="entry name" value="CHP04096"/>
</dbReference>
<dbReference type="AlphaFoldDB" id="A0A841RGZ0"/>
<dbReference type="Proteomes" id="UP000587760">
    <property type="component" value="Unassembled WGS sequence"/>
</dbReference>